<dbReference type="Proteomes" id="UP001501295">
    <property type="component" value="Unassembled WGS sequence"/>
</dbReference>
<comment type="caution">
    <text evidence="7">The sequence shown here is derived from an EMBL/GenBank/DDBJ whole genome shotgun (WGS) entry which is preliminary data.</text>
</comment>
<keyword evidence="2" id="KW-0805">Transcription regulation</keyword>
<evidence type="ECO:0000313" key="8">
    <source>
        <dbReference type="Proteomes" id="UP001501295"/>
    </source>
</evidence>
<dbReference type="Pfam" id="PF00126">
    <property type="entry name" value="HTH_1"/>
    <property type="match status" value="1"/>
</dbReference>
<evidence type="ECO:0000256" key="5">
    <source>
        <dbReference type="SAM" id="MobiDB-lite"/>
    </source>
</evidence>
<protein>
    <recommendedName>
        <fullName evidence="6">HTH lysR-type domain-containing protein</fullName>
    </recommendedName>
</protein>
<feature type="domain" description="HTH lysR-type" evidence="6">
    <location>
        <begin position="7"/>
        <end position="64"/>
    </location>
</feature>
<gene>
    <name evidence="7" type="ORF">GCM10025780_34860</name>
</gene>
<dbReference type="Gene3D" id="1.10.10.10">
    <property type="entry name" value="Winged helix-like DNA-binding domain superfamily/Winged helix DNA-binding domain"/>
    <property type="match status" value="1"/>
</dbReference>
<dbReference type="InterPro" id="IPR000847">
    <property type="entry name" value="LysR_HTH_N"/>
</dbReference>
<dbReference type="InterPro" id="IPR036390">
    <property type="entry name" value="WH_DNA-bd_sf"/>
</dbReference>
<dbReference type="EMBL" id="BAABLM010000011">
    <property type="protein sequence ID" value="GAA4685484.1"/>
    <property type="molecule type" value="Genomic_DNA"/>
</dbReference>
<dbReference type="PROSITE" id="PS50931">
    <property type="entry name" value="HTH_LYSR"/>
    <property type="match status" value="1"/>
</dbReference>
<evidence type="ECO:0000256" key="3">
    <source>
        <dbReference type="ARBA" id="ARBA00023125"/>
    </source>
</evidence>
<dbReference type="SUPFAM" id="SSF46785">
    <property type="entry name" value="Winged helix' DNA-binding domain"/>
    <property type="match status" value="1"/>
</dbReference>
<dbReference type="PANTHER" id="PTHR30346:SF28">
    <property type="entry name" value="HTH-TYPE TRANSCRIPTIONAL REGULATOR CYNR"/>
    <property type="match status" value="1"/>
</dbReference>
<dbReference type="PANTHER" id="PTHR30346">
    <property type="entry name" value="TRANSCRIPTIONAL DUAL REGULATOR HCAR-RELATED"/>
    <property type="match status" value="1"/>
</dbReference>
<accession>A0ABP8WBB3</accession>
<comment type="similarity">
    <text evidence="1">Belongs to the LysR transcriptional regulatory family.</text>
</comment>
<dbReference type="InterPro" id="IPR036388">
    <property type="entry name" value="WH-like_DNA-bd_sf"/>
</dbReference>
<dbReference type="RefSeq" id="WP_345377219.1">
    <property type="nucleotide sequence ID" value="NZ_BAABLM010000011.1"/>
</dbReference>
<feature type="compositionally biased region" description="Pro residues" evidence="5">
    <location>
        <begin position="82"/>
        <end position="91"/>
    </location>
</feature>
<evidence type="ECO:0000259" key="6">
    <source>
        <dbReference type="PROSITE" id="PS50931"/>
    </source>
</evidence>
<feature type="compositionally biased region" description="Low complexity" evidence="5">
    <location>
        <begin position="92"/>
        <end position="105"/>
    </location>
</feature>
<evidence type="ECO:0000313" key="7">
    <source>
        <dbReference type="EMBL" id="GAA4685484.1"/>
    </source>
</evidence>
<organism evidence="7 8">
    <name type="scientific">Frondihabitans cladoniiphilus</name>
    <dbReference type="NCBI Taxonomy" id="715785"/>
    <lineage>
        <taxon>Bacteria</taxon>
        <taxon>Bacillati</taxon>
        <taxon>Actinomycetota</taxon>
        <taxon>Actinomycetes</taxon>
        <taxon>Micrococcales</taxon>
        <taxon>Microbacteriaceae</taxon>
        <taxon>Frondihabitans</taxon>
    </lineage>
</organism>
<evidence type="ECO:0000256" key="4">
    <source>
        <dbReference type="ARBA" id="ARBA00023163"/>
    </source>
</evidence>
<keyword evidence="3" id="KW-0238">DNA-binding</keyword>
<sequence>MSNASLIKVSHLRHFVVAADELHFLRAAQKLEISRQKLNSSLAAVELQYGKALFVTDGGETRLTKTGEQALRDAREELAQPSTPPPAPPRPAGGKAKASKGQGRAPVVKGEPKPFKKRQGR</sequence>
<evidence type="ECO:0000256" key="2">
    <source>
        <dbReference type="ARBA" id="ARBA00023015"/>
    </source>
</evidence>
<keyword evidence="8" id="KW-1185">Reference proteome</keyword>
<proteinExistence type="inferred from homology"/>
<keyword evidence="4" id="KW-0804">Transcription</keyword>
<evidence type="ECO:0000256" key="1">
    <source>
        <dbReference type="ARBA" id="ARBA00009437"/>
    </source>
</evidence>
<reference evidence="8" key="1">
    <citation type="journal article" date="2019" name="Int. J. Syst. Evol. Microbiol.">
        <title>The Global Catalogue of Microorganisms (GCM) 10K type strain sequencing project: providing services to taxonomists for standard genome sequencing and annotation.</title>
        <authorList>
            <consortium name="The Broad Institute Genomics Platform"/>
            <consortium name="The Broad Institute Genome Sequencing Center for Infectious Disease"/>
            <person name="Wu L."/>
            <person name="Ma J."/>
        </authorList>
    </citation>
    <scope>NUCLEOTIDE SEQUENCE [LARGE SCALE GENOMIC DNA]</scope>
    <source>
        <strain evidence="8">JCM 18956</strain>
    </source>
</reference>
<name>A0ABP8WBB3_9MICO</name>
<feature type="region of interest" description="Disordered" evidence="5">
    <location>
        <begin position="71"/>
        <end position="121"/>
    </location>
</feature>